<evidence type="ECO:0000313" key="11">
    <source>
        <dbReference type="EMBL" id="CAK9066433.1"/>
    </source>
</evidence>
<keyword evidence="12" id="KW-1185">Reference proteome</keyword>
<gene>
    <name evidence="11" type="ORF">CCMP2556_LOCUS32632</name>
</gene>
<dbReference type="SMART" id="SM00156">
    <property type="entry name" value="PP2Ac"/>
    <property type="match status" value="1"/>
</dbReference>
<feature type="compositionally biased region" description="Basic and acidic residues" evidence="9">
    <location>
        <begin position="325"/>
        <end position="334"/>
    </location>
</feature>
<evidence type="ECO:0000256" key="2">
    <source>
        <dbReference type="ARBA" id="ARBA00013081"/>
    </source>
</evidence>
<dbReference type="PANTHER" id="PTHR11668:SF300">
    <property type="entry name" value="SERINE_THREONINE-PROTEIN PHOSPHATASE"/>
    <property type="match status" value="1"/>
</dbReference>
<evidence type="ECO:0000256" key="5">
    <source>
        <dbReference type="ARBA" id="ARBA00022912"/>
    </source>
</evidence>
<evidence type="ECO:0000256" key="6">
    <source>
        <dbReference type="ARBA" id="ARBA00023211"/>
    </source>
</evidence>
<sequence>MAHPVGEEEVVGVTVLNLAGVTQASVQCTSSSTVRALKVAVAENGGPPVIMQTLTCEDGRLKDDETVHSLGWKGDVTVYMLIEKELNLEKNIEALEPKGDRYFSRSPQGGAHVDLPEAELSTLCELCCKIFLSEPPLLEVPSPVVVLGALSGNLLQLREIFAMCGPLSKTRYICLGHYADRGECGIETLSLLLHYKCKCPESLIMLRGKHECASISRIYGLYDECRRRYNVKLWKSFVRVFNTMPWACVVQSRILCVHSGISLSLPRSFHCSFSRPPRGTSSGDDGDGAQRQAQRLVGRRGSRWELVRTRSGGRLLAGEPVGDGGEERHSGPGL</sequence>
<keyword evidence="6" id="KW-0464">Manganese</keyword>
<dbReference type="Gene3D" id="3.60.21.10">
    <property type="match status" value="1"/>
</dbReference>
<dbReference type="Proteomes" id="UP001642484">
    <property type="component" value="Unassembled WGS sequence"/>
</dbReference>
<evidence type="ECO:0000256" key="7">
    <source>
        <dbReference type="ARBA" id="ARBA00047761"/>
    </source>
</evidence>
<keyword evidence="4" id="KW-0378">Hydrolase</keyword>
<comment type="catalytic activity">
    <reaction evidence="8">
        <text>O-phospho-L-threonyl-[protein] + H2O = L-threonyl-[protein] + phosphate</text>
        <dbReference type="Rhea" id="RHEA:47004"/>
        <dbReference type="Rhea" id="RHEA-COMP:11060"/>
        <dbReference type="Rhea" id="RHEA-COMP:11605"/>
        <dbReference type="ChEBI" id="CHEBI:15377"/>
        <dbReference type="ChEBI" id="CHEBI:30013"/>
        <dbReference type="ChEBI" id="CHEBI:43474"/>
        <dbReference type="ChEBI" id="CHEBI:61977"/>
        <dbReference type="EC" id="3.1.3.16"/>
    </reaction>
</comment>
<dbReference type="EMBL" id="CAXAMN010022106">
    <property type="protein sequence ID" value="CAK9066433.1"/>
    <property type="molecule type" value="Genomic_DNA"/>
</dbReference>
<dbReference type="InterPro" id="IPR004843">
    <property type="entry name" value="Calcineurin-like_PHP"/>
</dbReference>
<organism evidence="11 12">
    <name type="scientific">Durusdinium trenchii</name>
    <dbReference type="NCBI Taxonomy" id="1381693"/>
    <lineage>
        <taxon>Eukaryota</taxon>
        <taxon>Sar</taxon>
        <taxon>Alveolata</taxon>
        <taxon>Dinophyceae</taxon>
        <taxon>Suessiales</taxon>
        <taxon>Symbiodiniaceae</taxon>
        <taxon>Durusdinium</taxon>
    </lineage>
</organism>
<evidence type="ECO:0000256" key="4">
    <source>
        <dbReference type="ARBA" id="ARBA00022801"/>
    </source>
</evidence>
<evidence type="ECO:0000256" key="1">
    <source>
        <dbReference type="ARBA" id="ARBA00001936"/>
    </source>
</evidence>
<protein>
    <recommendedName>
        <fullName evidence="2">protein-serine/threonine phosphatase</fullName>
        <ecNumber evidence="2">3.1.3.16</ecNumber>
    </recommendedName>
</protein>
<evidence type="ECO:0000259" key="10">
    <source>
        <dbReference type="PROSITE" id="PS50053"/>
    </source>
</evidence>
<dbReference type="PANTHER" id="PTHR11668">
    <property type="entry name" value="SERINE/THREONINE PROTEIN PHOSPHATASE"/>
    <property type="match status" value="1"/>
</dbReference>
<dbReference type="PROSITE" id="PS50053">
    <property type="entry name" value="UBIQUITIN_2"/>
    <property type="match status" value="1"/>
</dbReference>
<accession>A0ABP0NRM5</accession>
<name>A0ABP0NRM5_9DINO</name>
<comment type="catalytic activity">
    <reaction evidence="7">
        <text>O-phospho-L-seryl-[protein] + H2O = L-seryl-[protein] + phosphate</text>
        <dbReference type="Rhea" id="RHEA:20629"/>
        <dbReference type="Rhea" id="RHEA-COMP:9863"/>
        <dbReference type="Rhea" id="RHEA-COMP:11604"/>
        <dbReference type="ChEBI" id="CHEBI:15377"/>
        <dbReference type="ChEBI" id="CHEBI:29999"/>
        <dbReference type="ChEBI" id="CHEBI:43474"/>
        <dbReference type="ChEBI" id="CHEBI:83421"/>
        <dbReference type="EC" id="3.1.3.16"/>
    </reaction>
</comment>
<dbReference type="EC" id="3.1.3.16" evidence="2"/>
<evidence type="ECO:0000256" key="3">
    <source>
        <dbReference type="ARBA" id="ARBA00022723"/>
    </source>
</evidence>
<evidence type="ECO:0000256" key="8">
    <source>
        <dbReference type="ARBA" id="ARBA00048336"/>
    </source>
</evidence>
<feature type="domain" description="Ubiquitin-like" evidence="10">
    <location>
        <begin position="11"/>
        <end position="84"/>
    </location>
</feature>
<feature type="region of interest" description="Disordered" evidence="9">
    <location>
        <begin position="276"/>
        <end position="334"/>
    </location>
</feature>
<keyword evidence="3" id="KW-0479">Metal-binding</keyword>
<reference evidence="11 12" key="1">
    <citation type="submission" date="2024-02" db="EMBL/GenBank/DDBJ databases">
        <authorList>
            <person name="Chen Y."/>
            <person name="Shah S."/>
            <person name="Dougan E. K."/>
            <person name="Thang M."/>
            <person name="Chan C."/>
        </authorList>
    </citation>
    <scope>NUCLEOTIDE SEQUENCE [LARGE SCALE GENOMIC DNA]</scope>
</reference>
<dbReference type="CDD" id="cd17039">
    <property type="entry name" value="Ubl_ubiquitin_like"/>
    <property type="match status" value="1"/>
</dbReference>
<dbReference type="InterPro" id="IPR029052">
    <property type="entry name" value="Metallo-depent_PP-like"/>
</dbReference>
<comment type="caution">
    <text evidence="11">The sequence shown here is derived from an EMBL/GenBank/DDBJ whole genome shotgun (WGS) entry which is preliminary data.</text>
</comment>
<dbReference type="InterPro" id="IPR029071">
    <property type="entry name" value="Ubiquitin-like_domsf"/>
</dbReference>
<dbReference type="SUPFAM" id="SSF56300">
    <property type="entry name" value="Metallo-dependent phosphatases"/>
    <property type="match status" value="1"/>
</dbReference>
<dbReference type="Pfam" id="PF00149">
    <property type="entry name" value="Metallophos"/>
    <property type="match status" value="1"/>
</dbReference>
<dbReference type="InterPro" id="IPR050341">
    <property type="entry name" value="PP1_catalytic_subunit"/>
</dbReference>
<dbReference type="SMART" id="SM00213">
    <property type="entry name" value="UBQ"/>
    <property type="match status" value="1"/>
</dbReference>
<evidence type="ECO:0000256" key="9">
    <source>
        <dbReference type="SAM" id="MobiDB-lite"/>
    </source>
</evidence>
<dbReference type="InterPro" id="IPR000626">
    <property type="entry name" value="Ubiquitin-like_dom"/>
</dbReference>
<dbReference type="Gene3D" id="3.10.20.90">
    <property type="entry name" value="Phosphatidylinositol 3-kinase Catalytic Subunit, Chain A, domain 1"/>
    <property type="match status" value="1"/>
</dbReference>
<evidence type="ECO:0000313" key="12">
    <source>
        <dbReference type="Proteomes" id="UP001642484"/>
    </source>
</evidence>
<dbReference type="InterPro" id="IPR006186">
    <property type="entry name" value="Ser/Thr-sp_prot-phosphatase"/>
</dbReference>
<proteinExistence type="predicted"/>
<comment type="cofactor">
    <cofactor evidence="1">
        <name>Mn(2+)</name>
        <dbReference type="ChEBI" id="CHEBI:29035"/>
    </cofactor>
</comment>
<keyword evidence="5" id="KW-0904">Protein phosphatase</keyword>
<dbReference type="SUPFAM" id="SSF54236">
    <property type="entry name" value="Ubiquitin-like"/>
    <property type="match status" value="1"/>
</dbReference>
<dbReference type="PRINTS" id="PR00114">
    <property type="entry name" value="STPHPHTASE"/>
</dbReference>